<evidence type="ECO:0000313" key="1">
    <source>
        <dbReference type="EMBL" id="KAH8481456.1"/>
    </source>
</evidence>
<gene>
    <name evidence="1" type="ORF">H0E87_029073</name>
</gene>
<accession>A0A8T2WKS2</accession>
<sequence>MSRSHRIGATGYGGELGKEMAGSILDGVASLRNFTKTLPFQLLNTLKVSLLKLALEKTTVLEFSMAFLKILKYWQPELSYGAMTCNCGDSNPTPIPPIITGVLRRSQEFSVVS</sequence>
<organism evidence="1 2">
    <name type="scientific">Populus deltoides</name>
    <name type="common">Eastern poplar</name>
    <name type="synonym">Eastern cottonwood</name>
    <dbReference type="NCBI Taxonomy" id="3696"/>
    <lineage>
        <taxon>Eukaryota</taxon>
        <taxon>Viridiplantae</taxon>
        <taxon>Streptophyta</taxon>
        <taxon>Embryophyta</taxon>
        <taxon>Tracheophyta</taxon>
        <taxon>Spermatophyta</taxon>
        <taxon>Magnoliopsida</taxon>
        <taxon>eudicotyledons</taxon>
        <taxon>Gunneridae</taxon>
        <taxon>Pentapetalae</taxon>
        <taxon>rosids</taxon>
        <taxon>fabids</taxon>
        <taxon>Malpighiales</taxon>
        <taxon>Salicaceae</taxon>
        <taxon>Saliceae</taxon>
        <taxon>Populus</taxon>
    </lineage>
</organism>
<evidence type="ECO:0000313" key="2">
    <source>
        <dbReference type="Proteomes" id="UP000807159"/>
    </source>
</evidence>
<comment type="caution">
    <text evidence="1">The sequence shown here is derived from an EMBL/GenBank/DDBJ whole genome shotgun (WGS) entry which is preliminary data.</text>
</comment>
<dbReference type="EMBL" id="JACEGQ020000018">
    <property type="protein sequence ID" value="KAH8481456.1"/>
    <property type="molecule type" value="Genomic_DNA"/>
</dbReference>
<reference evidence="1" key="1">
    <citation type="journal article" date="2021" name="J. Hered.">
        <title>Genome Assembly of Salicaceae Populus deltoides (Eastern Cottonwood) I-69 Based on Nanopore Sequencing and Hi-C Technologies.</title>
        <authorList>
            <person name="Bai S."/>
            <person name="Wu H."/>
            <person name="Zhang J."/>
            <person name="Pan Z."/>
            <person name="Zhao W."/>
            <person name="Li Z."/>
            <person name="Tong C."/>
        </authorList>
    </citation>
    <scope>NUCLEOTIDE SEQUENCE</scope>
    <source>
        <tissue evidence="1">Leaf</tissue>
    </source>
</reference>
<dbReference type="AlphaFoldDB" id="A0A8T2WKS2"/>
<proteinExistence type="predicted"/>
<keyword evidence="2" id="KW-1185">Reference proteome</keyword>
<protein>
    <submittedName>
        <fullName evidence="1">Uncharacterized protein</fullName>
    </submittedName>
</protein>
<dbReference type="Proteomes" id="UP000807159">
    <property type="component" value="Chromosome 18"/>
</dbReference>
<name>A0A8T2WKS2_POPDE</name>